<evidence type="ECO:0000313" key="2">
    <source>
        <dbReference type="Proteomes" id="UP000232722"/>
    </source>
</evidence>
<accession>A0A2N0P2U5</accession>
<gene>
    <name evidence="1" type="ORF">RhiirA5_427146</name>
</gene>
<dbReference type="Proteomes" id="UP000232722">
    <property type="component" value="Unassembled WGS sequence"/>
</dbReference>
<reference evidence="1 2" key="2">
    <citation type="submission" date="2017-09" db="EMBL/GenBank/DDBJ databases">
        <title>Extensive intraspecific genome diversity in a model arbuscular mycorrhizal fungus.</title>
        <authorList>
            <person name="Chen E.C."/>
            <person name="Morin E."/>
            <person name="Beaudet D."/>
            <person name="Noel J."/>
            <person name="Ndikumana S."/>
            <person name="Charron P."/>
            <person name="St-Onge C."/>
            <person name="Giorgi J."/>
            <person name="Grigoriev I.V."/>
            <person name="Roux C."/>
            <person name="Martin F.M."/>
            <person name="Corradi N."/>
        </authorList>
    </citation>
    <scope>NUCLEOTIDE SEQUENCE [LARGE SCALE GENOMIC DNA]</scope>
    <source>
        <strain evidence="1 2">A5</strain>
    </source>
</reference>
<proteinExistence type="predicted"/>
<dbReference type="AlphaFoldDB" id="A0A2N0P2U5"/>
<evidence type="ECO:0000313" key="1">
    <source>
        <dbReference type="EMBL" id="PKC01159.1"/>
    </source>
</evidence>
<comment type="caution">
    <text evidence="1">The sequence shown here is derived from an EMBL/GenBank/DDBJ whole genome shotgun (WGS) entry which is preliminary data.</text>
</comment>
<dbReference type="SUPFAM" id="SSF52047">
    <property type="entry name" value="RNI-like"/>
    <property type="match status" value="1"/>
</dbReference>
<name>A0A2N0P2U5_9GLOM</name>
<evidence type="ECO:0008006" key="3">
    <source>
        <dbReference type="Google" id="ProtNLM"/>
    </source>
</evidence>
<protein>
    <recommendedName>
        <fullName evidence="3">F-box domain-containing protein</fullName>
    </recommendedName>
</protein>
<dbReference type="VEuPathDB" id="FungiDB:RhiirA1_471957"/>
<dbReference type="Gene3D" id="3.80.10.10">
    <property type="entry name" value="Ribonuclease Inhibitor"/>
    <property type="match status" value="1"/>
</dbReference>
<sequence length="391" mass="46912">MILNQDCITLIIEKLYESKHNSLFSCLLVNRIWCRIVIPIIWKDPWFILSKINNEEIFFKNSKLLLNIILLHLSKESRNYLENQGINLFKKLNFQKNTLLFDYLTFSKYIKHRIYFKNGSNIYDEIFHFYNNDQRNLIIQEIYKIFMIKCSNIKFLDIIGILQPFYKYPEEEIKISKIQELQCKKDDDILIYQAIMKHSTTINYLDLTIKNNINFINILLPKLINLKKLILYGSLFYRLDLDKQFISSFYPKLQILQLCSISFSIIIKIIQNTEGNLQIIWLGSNKFENVDQNGQLIRTISQHCPNLKYLKIFLKDYYLEDFKQLLINCSLLEGIVIYTDNLYLNYRGDELLNILKEYSPINLHKLELDYCKFEIKSLDSFLNNWRNRKSL</sequence>
<reference evidence="1 2" key="1">
    <citation type="submission" date="2016-04" db="EMBL/GenBank/DDBJ databases">
        <title>Genome analyses suggest a sexual origin of heterokaryosis in a supposedly ancient asexual fungus.</title>
        <authorList>
            <person name="Ropars J."/>
            <person name="Sedzielewska K."/>
            <person name="Noel J."/>
            <person name="Charron P."/>
            <person name="Farinelli L."/>
            <person name="Marton T."/>
            <person name="Kruger M."/>
            <person name="Pelin A."/>
            <person name="Brachmann A."/>
            <person name="Corradi N."/>
        </authorList>
    </citation>
    <scope>NUCLEOTIDE SEQUENCE [LARGE SCALE GENOMIC DNA]</scope>
    <source>
        <strain evidence="1 2">A5</strain>
    </source>
</reference>
<dbReference type="InterPro" id="IPR032675">
    <property type="entry name" value="LRR_dom_sf"/>
</dbReference>
<dbReference type="EMBL" id="LLXJ01001683">
    <property type="protein sequence ID" value="PKC01159.1"/>
    <property type="molecule type" value="Genomic_DNA"/>
</dbReference>
<organism evidence="1 2">
    <name type="scientific">Rhizophagus irregularis</name>
    <dbReference type="NCBI Taxonomy" id="588596"/>
    <lineage>
        <taxon>Eukaryota</taxon>
        <taxon>Fungi</taxon>
        <taxon>Fungi incertae sedis</taxon>
        <taxon>Mucoromycota</taxon>
        <taxon>Glomeromycotina</taxon>
        <taxon>Glomeromycetes</taxon>
        <taxon>Glomerales</taxon>
        <taxon>Glomeraceae</taxon>
        <taxon>Rhizophagus</taxon>
    </lineage>
</organism>